<organism evidence="3 4">
    <name type="scientific">Streptococcus downei MFe28</name>
    <dbReference type="NCBI Taxonomy" id="764290"/>
    <lineage>
        <taxon>Bacteria</taxon>
        <taxon>Bacillati</taxon>
        <taxon>Bacillota</taxon>
        <taxon>Bacilli</taxon>
        <taxon>Lactobacillales</taxon>
        <taxon>Streptococcaceae</taxon>
        <taxon>Streptococcus</taxon>
    </lineage>
</organism>
<protein>
    <submittedName>
        <fullName evidence="3">Uncharacterized protein</fullName>
    </submittedName>
</protein>
<accession>A0A380JE46</accession>
<evidence type="ECO:0000256" key="2">
    <source>
        <dbReference type="SAM" id="Phobius"/>
    </source>
</evidence>
<evidence type="ECO:0000313" key="4">
    <source>
        <dbReference type="Proteomes" id="UP000254082"/>
    </source>
</evidence>
<keyword evidence="2" id="KW-1133">Transmembrane helix</keyword>
<feature type="transmembrane region" description="Helical" evidence="2">
    <location>
        <begin position="230"/>
        <end position="248"/>
    </location>
</feature>
<feature type="compositionally biased region" description="Polar residues" evidence="1">
    <location>
        <begin position="168"/>
        <end position="191"/>
    </location>
</feature>
<evidence type="ECO:0000313" key="3">
    <source>
        <dbReference type="EMBL" id="SUN35934.1"/>
    </source>
</evidence>
<reference evidence="3 4" key="1">
    <citation type="submission" date="2018-06" db="EMBL/GenBank/DDBJ databases">
        <authorList>
            <consortium name="Pathogen Informatics"/>
            <person name="Doyle S."/>
        </authorList>
    </citation>
    <scope>NUCLEOTIDE SEQUENCE [LARGE SCALE GENOMIC DNA]</scope>
    <source>
        <strain evidence="4">NCTC 11391</strain>
    </source>
</reference>
<dbReference type="AlphaFoldDB" id="A0A380JE46"/>
<keyword evidence="2" id="KW-0472">Membrane</keyword>
<evidence type="ECO:0000256" key="1">
    <source>
        <dbReference type="SAM" id="MobiDB-lite"/>
    </source>
</evidence>
<dbReference type="EMBL" id="UHFA01000002">
    <property type="protein sequence ID" value="SUN35934.1"/>
    <property type="molecule type" value="Genomic_DNA"/>
</dbReference>
<feature type="region of interest" description="Disordered" evidence="1">
    <location>
        <begin position="104"/>
        <end position="138"/>
    </location>
</feature>
<dbReference type="Proteomes" id="UP000254082">
    <property type="component" value="Unassembled WGS sequence"/>
</dbReference>
<feature type="region of interest" description="Disordered" evidence="1">
    <location>
        <begin position="168"/>
        <end position="195"/>
    </location>
</feature>
<dbReference type="OrthoDB" id="2236899at2"/>
<gene>
    <name evidence="3" type="ORF">NCTC11391_00973</name>
</gene>
<feature type="transmembrane region" description="Helical" evidence="2">
    <location>
        <begin position="255"/>
        <end position="276"/>
    </location>
</feature>
<sequence>MATKEEWVKSFEAAMGRKPTAAEYSQAMANGFDLSAFSVAPTPGPAHQEAAVGEAKSNPADNRENWMKLFESVAGRKPSADEFMKGKATNFDRTQIASILNNEAQGPSVGEQSSNQAQTSQQLAQLQAGAGSALEPTQVPLDKGLSQAQVNPGQAQVAQEPSAFNNQVQIPQPGQPAFQSSPNFPQGQPSQPGAAKSSGSGLVLSLILPIVSMVLSLTFMILGFFISAPYFLIFSVLGLVFAAILMFVNFKGKKILSIIATALALLALIVSSVAVFTKVAEKPSSNHSPASSKKEEKVKDDSTDVNDYIDKNYKFDWKQSQFKDLKAKSDSVADVIKKHGKASEAQITGDGLRMVYKDSKKGSNNRVTLSFEKQYNGKFILSSGTGNFDADDISTSSDYKSDWKKEDYDALKEGDSQTGQGGTKWTDVKSKHPKLSTAYYTLYFYGEEDIIYGLHVSYADYESDDSHLDYVGLSFISSDKGKTYNLTSKYSS</sequence>
<dbReference type="RefSeq" id="WP_115324977.1">
    <property type="nucleotide sequence ID" value="NZ_UHFA01000002.1"/>
</dbReference>
<feature type="compositionally biased region" description="Low complexity" evidence="1">
    <location>
        <begin position="112"/>
        <end position="134"/>
    </location>
</feature>
<feature type="transmembrane region" description="Helical" evidence="2">
    <location>
        <begin position="202"/>
        <end position="224"/>
    </location>
</feature>
<keyword evidence="2" id="KW-0812">Transmembrane</keyword>
<keyword evidence="4" id="KW-1185">Reference proteome</keyword>
<feature type="region of interest" description="Disordered" evidence="1">
    <location>
        <begin position="43"/>
        <end position="62"/>
    </location>
</feature>
<proteinExistence type="predicted"/>
<name>A0A380JE46_STRDO</name>